<evidence type="ECO:0000313" key="3">
    <source>
        <dbReference type="EMBL" id="MFC0261601.1"/>
    </source>
</evidence>
<evidence type="ECO:0000313" key="4">
    <source>
        <dbReference type="Proteomes" id="UP001589797"/>
    </source>
</evidence>
<name>A0ABV6FPE0_9BACT</name>
<comment type="caution">
    <text evidence="3">The sequence shown here is derived from an EMBL/GenBank/DDBJ whole genome shotgun (WGS) entry which is preliminary data.</text>
</comment>
<dbReference type="PANTHER" id="PTHR12526">
    <property type="entry name" value="GLYCOSYLTRANSFERASE"/>
    <property type="match status" value="1"/>
</dbReference>
<keyword evidence="4" id="KW-1185">Reference proteome</keyword>
<evidence type="ECO:0000256" key="1">
    <source>
        <dbReference type="ARBA" id="ARBA00022676"/>
    </source>
</evidence>
<organism evidence="3 4">
    <name type="scientific">Fontibacter flavus</name>
    <dbReference type="NCBI Taxonomy" id="654838"/>
    <lineage>
        <taxon>Bacteria</taxon>
        <taxon>Pseudomonadati</taxon>
        <taxon>Bacteroidota</taxon>
        <taxon>Cytophagia</taxon>
        <taxon>Cytophagales</taxon>
        <taxon>Cyclobacteriaceae</taxon>
        <taxon>Fontibacter</taxon>
    </lineage>
</organism>
<protein>
    <submittedName>
        <fullName evidence="3">Glycosyltransferase</fullName>
    </submittedName>
</protein>
<dbReference type="Pfam" id="PF13692">
    <property type="entry name" value="Glyco_trans_1_4"/>
    <property type="match status" value="1"/>
</dbReference>
<dbReference type="EMBL" id="JBHLWI010000006">
    <property type="protein sequence ID" value="MFC0261601.1"/>
    <property type="molecule type" value="Genomic_DNA"/>
</dbReference>
<keyword evidence="2" id="KW-0808">Transferase</keyword>
<gene>
    <name evidence="3" type="ORF">ACFFIP_02835</name>
</gene>
<sequence length="359" mass="41615">MKKILIITKTQFGYFIDPLKYCEYLKDQYNITYVSWDFGLLKSEISGIDTHYLPRKGNKILRYLKFLKDVHDQMNSEKFDLIFMVFFPGVSLLKITNPTKLINLDIRTASVLKNPIRNFLNDLFIKLECSFFTNISVITEGVANNLNIKKFHLLPLGGESFTQKDKTFENIHLIYVGTLENRDMISCVKGFHLFLKNYWNETLAKNIKFTLIGDSPGNELSEIKEYIQKNNLEKVIKTEGYVLNTKLQPYMEEANIGISFVPMTDYFDVQPPTKTYEYLLSGLPVIATKTQENIKVINDQNGVLIEDNAESFCNGLNLLITRKNQFNSSEIRKSNQQHHWGSIISSNLKNYFENLMKKS</sequence>
<reference evidence="3 4" key="1">
    <citation type="submission" date="2024-09" db="EMBL/GenBank/DDBJ databases">
        <authorList>
            <person name="Sun Q."/>
            <person name="Mori K."/>
        </authorList>
    </citation>
    <scope>NUCLEOTIDE SEQUENCE [LARGE SCALE GENOMIC DNA]</scope>
    <source>
        <strain evidence="3 4">CCM 7650</strain>
    </source>
</reference>
<proteinExistence type="predicted"/>
<evidence type="ECO:0000256" key="2">
    <source>
        <dbReference type="ARBA" id="ARBA00022679"/>
    </source>
</evidence>
<dbReference type="PANTHER" id="PTHR12526:SF629">
    <property type="entry name" value="TEICHURONIC ACID BIOSYNTHESIS GLYCOSYLTRANSFERASE TUAH-RELATED"/>
    <property type="match status" value="1"/>
</dbReference>
<accession>A0ABV6FPE0</accession>
<dbReference type="Proteomes" id="UP001589797">
    <property type="component" value="Unassembled WGS sequence"/>
</dbReference>
<dbReference type="SUPFAM" id="SSF53756">
    <property type="entry name" value="UDP-Glycosyltransferase/glycogen phosphorylase"/>
    <property type="match status" value="1"/>
</dbReference>
<keyword evidence="1" id="KW-0328">Glycosyltransferase</keyword>
<dbReference type="Gene3D" id="3.40.50.2000">
    <property type="entry name" value="Glycogen Phosphorylase B"/>
    <property type="match status" value="1"/>
</dbReference>
<dbReference type="RefSeq" id="WP_382386049.1">
    <property type="nucleotide sequence ID" value="NZ_JBHLWI010000006.1"/>
</dbReference>